<dbReference type="GO" id="GO:0005886">
    <property type="term" value="C:plasma membrane"/>
    <property type="evidence" value="ECO:0007669"/>
    <property type="project" value="UniProtKB-SubCell"/>
</dbReference>
<dbReference type="Pfam" id="PF07983">
    <property type="entry name" value="X8"/>
    <property type="match status" value="1"/>
</dbReference>
<sequence>MRRMRRSAGPTDVDDKVRRHLHMRCGAATSPTPFFSYSLHLSLLQSSVTVTFHILSSQHGRSLPPPSLSFYFLSLMAGNFYFFLLLLLLTALSLMAGVSGAAHDGGVNLELWCVAKNNAEDAALQGALDWACGPGGTDCSAIQQGGRCYFPSDIGTMASYAFNSYYLTHGLTDDSCYFGNTAALISLNPSKGNCKFPSSSSVKNGSHSGTSTTVGLGPTYEDLNGCSRITMQWYSFLIIAHLLVAVMLVIG</sequence>
<dbReference type="Gene3D" id="1.20.58.1040">
    <property type="match status" value="1"/>
</dbReference>
<dbReference type="PANTHER" id="PTHR31044:SF33">
    <property type="entry name" value="PLASMODESMATA CALLOSE-BINDING PROTEIN 5"/>
    <property type="match status" value="1"/>
</dbReference>
<dbReference type="AlphaFoldDB" id="A0A218X212"/>
<evidence type="ECO:0000256" key="4">
    <source>
        <dbReference type="ARBA" id="ARBA00022729"/>
    </source>
</evidence>
<gene>
    <name evidence="11" type="ORF">CDL15_Pgr002861</name>
</gene>
<dbReference type="EMBL" id="MTKT01002492">
    <property type="protein sequence ID" value="OWM78690.1"/>
    <property type="molecule type" value="Genomic_DNA"/>
</dbReference>
<dbReference type="FunFam" id="1.20.58.1040:FF:000001">
    <property type="entry name" value="Glucan endo-1,3-beta-glucosidase 4"/>
    <property type="match status" value="1"/>
</dbReference>
<evidence type="ECO:0000256" key="1">
    <source>
        <dbReference type="ARBA" id="ARBA00004609"/>
    </source>
</evidence>
<keyword evidence="9" id="KW-0812">Transmembrane</keyword>
<evidence type="ECO:0000259" key="10">
    <source>
        <dbReference type="SMART" id="SM00768"/>
    </source>
</evidence>
<dbReference type="PANTHER" id="PTHR31044">
    <property type="entry name" value="BETA-1,3 GLUCANASE"/>
    <property type="match status" value="1"/>
</dbReference>
<keyword evidence="6" id="KW-1015">Disulfide bond</keyword>
<evidence type="ECO:0000256" key="8">
    <source>
        <dbReference type="ARBA" id="ARBA00023288"/>
    </source>
</evidence>
<comment type="subcellular location">
    <subcellularLocation>
        <location evidence="1">Cell membrane</location>
        <topology evidence="1">Lipid-anchor</topology>
        <topology evidence="1">GPI-anchor</topology>
    </subcellularLocation>
</comment>
<evidence type="ECO:0000256" key="2">
    <source>
        <dbReference type="ARBA" id="ARBA00022475"/>
    </source>
</evidence>
<keyword evidence="7" id="KW-0325">Glycoprotein</keyword>
<dbReference type="GO" id="GO:0098552">
    <property type="term" value="C:side of membrane"/>
    <property type="evidence" value="ECO:0007669"/>
    <property type="project" value="UniProtKB-KW"/>
</dbReference>
<dbReference type="Proteomes" id="UP000197138">
    <property type="component" value="Unassembled WGS sequence"/>
</dbReference>
<dbReference type="InterPro" id="IPR012946">
    <property type="entry name" value="X8"/>
</dbReference>
<keyword evidence="4" id="KW-0732">Signal</keyword>
<evidence type="ECO:0000256" key="3">
    <source>
        <dbReference type="ARBA" id="ARBA00022622"/>
    </source>
</evidence>
<dbReference type="SMART" id="SM00768">
    <property type="entry name" value="X8"/>
    <property type="match status" value="1"/>
</dbReference>
<name>A0A218X212_PUNGR</name>
<evidence type="ECO:0000313" key="11">
    <source>
        <dbReference type="EMBL" id="OWM78690.1"/>
    </source>
</evidence>
<keyword evidence="8" id="KW-0449">Lipoprotein</keyword>
<dbReference type="GO" id="GO:0009506">
    <property type="term" value="C:plasmodesma"/>
    <property type="evidence" value="ECO:0007669"/>
    <property type="project" value="UniProtKB-ARBA"/>
</dbReference>
<keyword evidence="3" id="KW-0336">GPI-anchor</keyword>
<feature type="transmembrane region" description="Helical" evidence="9">
    <location>
        <begin position="68"/>
        <end position="89"/>
    </location>
</feature>
<evidence type="ECO:0000313" key="12">
    <source>
        <dbReference type="Proteomes" id="UP000197138"/>
    </source>
</evidence>
<comment type="caution">
    <text evidence="11">The sequence shown here is derived from an EMBL/GenBank/DDBJ whole genome shotgun (WGS) entry which is preliminary data.</text>
</comment>
<proteinExistence type="predicted"/>
<reference evidence="12" key="1">
    <citation type="journal article" date="2017" name="Plant J.">
        <title>The pomegranate (Punica granatum L.) genome and the genomics of punicalagin biosynthesis.</title>
        <authorList>
            <person name="Qin G."/>
            <person name="Xu C."/>
            <person name="Ming R."/>
            <person name="Tang H."/>
            <person name="Guyot R."/>
            <person name="Kramer E.M."/>
            <person name="Hu Y."/>
            <person name="Yi X."/>
            <person name="Qi Y."/>
            <person name="Xu X."/>
            <person name="Gao Z."/>
            <person name="Pan H."/>
            <person name="Jian J."/>
            <person name="Tian Y."/>
            <person name="Yue Z."/>
            <person name="Xu Y."/>
        </authorList>
    </citation>
    <scope>NUCLEOTIDE SEQUENCE [LARGE SCALE GENOMIC DNA]</scope>
    <source>
        <strain evidence="12">cv. Dabenzi</strain>
    </source>
</reference>
<feature type="domain" description="X8" evidence="10">
    <location>
        <begin position="111"/>
        <end position="196"/>
    </location>
</feature>
<evidence type="ECO:0000256" key="5">
    <source>
        <dbReference type="ARBA" id="ARBA00023136"/>
    </source>
</evidence>
<keyword evidence="2" id="KW-1003">Cell membrane</keyword>
<feature type="transmembrane region" description="Helical" evidence="9">
    <location>
        <begin position="233"/>
        <end position="250"/>
    </location>
</feature>
<keyword evidence="9" id="KW-1133">Transmembrane helix</keyword>
<accession>A0A218X212</accession>
<evidence type="ECO:0000256" key="7">
    <source>
        <dbReference type="ARBA" id="ARBA00023180"/>
    </source>
</evidence>
<keyword evidence="5 9" id="KW-0472">Membrane</keyword>
<protein>
    <recommendedName>
        <fullName evidence="10">X8 domain-containing protein</fullName>
    </recommendedName>
</protein>
<organism evidence="11 12">
    <name type="scientific">Punica granatum</name>
    <name type="common">Pomegranate</name>
    <dbReference type="NCBI Taxonomy" id="22663"/>
    <lineage>
        <taxon>Eukaryota</taxon>
        <taxon>Viridiplantae</taxon>
        <taxon>Streptophyta</taxon>
        <taxon>Embryophyta</taxon>
        <taxon>Tracheophyta</taxon>
        <taxon>Spermatophyta</taxon>
        <taxon>Magnoliopsida</taxon>
        <taxon>eudicotyledons</taxon>
        <taxon>Gunneridae</taxon>
        <taxon>Pentapetalae</taxon>
        <taxon>rosids</taxon>
        <taxon>malvids</taxon>
        <taxon>Myrtales</taxon>
        <taxon>Lythraceae</taxon>
        <taxon>Punica</taxon>
    </lineage>
</organism>
<dbReference type="InterPro" id="IPR044788">
    <property type="entry name" value="X8_dom_prot"/>
</dbReference>
<evidence type="ECO:0000256" key="9">
    <source>
        <dbReference type="SAM" id="Phobius"/>
    </source>
</evidence>
<evidence type="ECO:0000256" key="6">
    <source>
        <dbReference type="ARBA" id="ARBA00023157"/>
    </source>
</evidence>
<feature type="transmembrane region" description="Helical" evidence="9">
    <location>
        <begin position="34"/>
        <end position="56"/>
    </location>
</feature>